<evidence type="ECO:0000256" key="1">
    <source>
        <dbReference type="PROSITE-ProRule" id="PRU00047"/>
    </source>
</evidence>
<evidence type="ECO:0000259" key="4">
    <source>
        <dbReference type="PROSITE" id="PS51222"/>
    </source>
</evidence>
<protein>
    <recommendedName>
        <fullName evidence="7">CCHC-type domain-containing protein</fullName>
    </recommendedName>
</protein>
<dbReference type="GO" id="GO:0008270">
    <property type="term" value="F:zinc ion binding"/>
    <property type="evidence" value="ECO:0007669"/>
    <property type="project" value="UniProtKB-KW"/>
</dbReference>
<dbReference type="SUPFAM" id="SSF57756">
    <property type="entry name" value="Retrovirus zinc finger-like domains"/>
    <property type="match status" value="1"/>
</dbReference>
<feature type="domain" description="CCHC-type" evidence="3">
    <location>
        <begin position="251"/>
        <end position="264"/>
    </location>
</feature>
<sequence>MSPRVCPQCSRYRSWSRYSMEHEEKNDVIGEVPEFGAIFMSNMETKRECFRRNLFGLQSSKANFVKQVSSDGAMNIVPDAFSSSGKQFPAQVCFTQIWYCSPLSENEFRDAIRENYFSAKKFNFGLSEDQGDDGSIIVQGIPYHYGRADPTVIRFNTSSLRSPSIITIEKHSTDCVNVQSGEQVAIKLIGIEDDNRQSKRKARKYHQEAKANVVKQGPSKRRKLSASDDLNRASGLNSNGGEKKRKFNGNCYVCDKPGHCAKDCYSRKNKRKKVKHY</sequence>
<keyword evidence="1" id="KW-0863">Zinc-finger</keyword>
<keyword evidence="1" id="KW-0479">Metal-binding</keyword>
<dbReference type="PANTHER" id="PTHR46444:SF9">
    <property type="entry name" value="DCD (DEVELOPMENT AND CELL DEATH) DOMAIN PROTEIN"/>
    <property type="match status" value="1"/>
</dbReference>
<dbReference type="PROSITE" id="PS51222">
    <property type="entry name" value="DCD"/>
    <property type="match status" value="1"/>
</dbReference>
<dbReference type="InterPro" id="IPR013989">
    <property type="entry name" value="Dev_and_cell_death_domain"/>
</dbReference>
<keyword evidence="6" id="KW-1185">Reference proteome</keyword>
<evidence type="ECO:0000256" key="2">
    <source>
        <dbReference type="SAM" id="MobiDB-lite"/>
    </source>
</evidence>
<dbReference type="InterPro" id="IPR001878">
    <property type="entry name" value="Znf_CCHC"/>
</dbReference>
<evidence type="ECO:0000259" key="3">
    <source>
        <dbReference type="PROSITE" id="PS50158"/>
    </source>
</evidence>
<accession>A0AA88QU90</accession>
<dbReference type="Pfam" id="PF10539">
    <property type="entry name" value="Dev_Cell_Death"/>
    <property type="match status" value="1"/>
</dbReference>
<organism evidence="5 6">
    <name type="scientific">Escallonia rubra</name>
    <dbReference type="NCBI Taxonomy" id="112253"/>
    <lineage>
        <taxon>Eukaryota</taxon>
        <taxon>Viridiplantae</taxon>
        <taxon>Streptophyta</taxon>
        <taxon>Embryophyta</taxon>
        <taxon>Tracheophyta</taxon>
        <taxon>Spermatophyta</taxon>
        <taxon>Magnoliopsida</taxon>
        <taxon>eudicotyledons</taxon>
        <taxon>Gunneridae</taxon>
        <taxon>Pentapetalae</taxon>
        <taxon>asterids</taxon>
        <taxon>campanulids</taxon>
        <taxon>Escalloniales</taxon>
        <taxon>Escalloniaceae</taxon>
        <taxon>Escallonia</taxon>
    </lineage>
</organism>
<dbReference type="GO" id="GO:0003676">
    <property type="term" value="F:nucleic acid binding"/>
    <property type="evidence" value="ECO:0007669"/>
    <property type="project" value="InterPro"/>
</dbReference>
<evidence type="ECO:0008006" key="7">
    <source>
        <dbReference type="Google" id="ProtNLM"/>
    </source>
</evidence>
<proteinExistence type="predicted"/>
<name>A0AA88QU90_9ASTE</name>
<comment type="caution">
    <text evidence="5">The sequence shown here is derived from an EMBL/GenBank/DDBJ whole genome shotgun (WGS) entry which is preliminary data.</text>
</comment>
<dbReference type="SMART" id="SM00767">
    <property type="entry name" value="DCD"/>
    <property type="match status" value="1"/>
</dbReference>
<evidence type="ECO:0000313" key="6">
    <source>
        <dbReference type="Proteomes" id="UP001187471"/>
    </source>
</evidence>
<dbReference type="EMBL" id="JAVXUO010002654">
    <property type="protein sequence ID" value="KAK2970761.1"/>
    <property type="molecule type" value="Genomic_DNA"/>
</dbReference>
<dbReference type="PANTHER" id="PTHR46444">
    <property type="entry name" value="DCD (DEVELOPMENT AND CELL DEATH) DOMAIN PROTEIN-RELATED"/>
    <property type="match status" value="1"/>
</dbReference>
<feature type="region of interest" description="Disordered" evidence="2">
    <location>
        <begin position="196"/>
        <end position="241"/>
    </location>
</feature>
<reference evidence="5" key="1">
    <citation type="submission" date="2022-12" db="EMBL/GenBank/DDBJ databases">
        <title>Draft genome assemblies for two species of Escallonia (Escalloniales).</title>
        <authorList>
            <person name="Chanderbali A."/>
            <person name="Dervinis C."/>
            <person name="Anghel I."/>
            <person name="Soltis D."/>
            <person name="Soltis P."/>
            <person name="Zapata F."/>
        </authorList>
    </citation>
    <scope>NUCLEOTIDE SEQUENCE</scope>
    <source>
        <strain evidence="5">UCBG92.1500</strain>
        <tissue evidence="5">Leaf</tissue>
    </source>
</reference>
<evidence type="ECO:0000313" key="5">
    <source>
        <dbReference type="EMBL" id="KAK2970761.1"/>
    </source>
</evidence>
<dbReference type="InterPro" id="IPR036875">
    <property type="entry name" value="Znf_CCHC_sf"/>
</dbReference>
<keyword evidence="1" id="KW-0862">Zinc</keyword>
<dbReference type="Proteomes" id="UP001187471">
    <property type="component" value="Unassembled WGS sequence"/>
</dbReference>
<dbReference type="AlphaFoldDB" id="A0AA88QU90"/>
<feature type="domain" description="DCD" evidence="4">
    <location>
        <begin position="10"/>
        <end position="140"/>
    </location>
</feature>
<gene>
    <name evidence="5" type="ORF">RJ640_015910</name>
</gene>
<dbReference type="PROSITE" id="PS50158">
    <property type="entry name" value="ZF_CCHC"/>
    <property type="match status" value="1"/>
</dbReference>